<dbReference type="EMBL" id="CP065592">
    <property type="protein sequence ID" value="QPQ56312.1"/>
    <property type="molecule type" value="Genomic_DNA"/>
</dbReference>
<dbReference type="SUPFAM" id="SSF55326">
    <property type="entry name" value="PurM N-terminal domain-like"/>
    <property type="match status" value="1"/>
</dbReference>
<feature type="binding site" evidence="2">
    <location>
        <begin position="108"/>
        <end position="109"/>
    </location>
    <ligand>
        <name>ATP</name>
        <dbReference type="ChEBI" id="CHEBI:30616"/>
    </ligand>
</feature>
<keyword evidence="2" id="KW-0479">Metal-binding</keyword>
<comment type="similarity">
    <text evidence="2">Belongs to the thiamine-monophosphate kinase family.</text>
</comment>
<dbReference type="SUPFAM" id="SSF56042">
    <property type="entry name" value="PurM C-terminal domain-like"/>
    <property type="match status" value="1"/>
</dbReference>
<keyword evidence="6" id="KW-1185">Reference proteome</keyword>
<feature type="binding site" evidence="2">
    <location>
        <position position="35"/>
    </location>
    <ligand>
        <name>Mg(2+)</name>
        <dbReference type="ChEBI" id="CHEBI:18420"/>
        <label>1</label>
    </ligand>
</feature>
<keyword evidence="2" id="KW-0460">Magnesium</keyword>
<comment type="function">
    <text evidence="2">Catalyzes the ATP-dependent phosphorylation of thiamine-monophosphate (TMP) to form thiamine-pyrophosphate (TPP), the active form of vitamin B1.</text>
</comment>
<feature type="binding site" evidence="2">
    <location>
        <position position="63"/>
    </location>
    <ligand>
        <name>Mg(2+)</name>
        <dbReference type="ChEBI" id="CHEBI:18420"/>
        <label>2</label>
    </ligand>
</feature>
<feature type="binding site" evidence="2">
    <location>
        <position position="198"/>
    </location>
    <ligand>
        <name>ATP</name>
        <dbReference type="ChEBI" id="CHEBI:30616"/>
    </ligand>
</feature>
<comment type="catalytic activity">
    <reaction evidence="2">
        <text>thiamine phosphate + ATP = thiamine diphosphate + ADP</text>
        <dbReference type="Rhea" id="RHEA:15913"/>
        <dbReference type="ChEBI" id="CHEBI:30616"/>
        <dbReference type="ChEBI" id="CHEBI:37575"/>
        <dbReference type="ChEBI" id="CHEBI:58937"/>
        <dbReference type="ChEBI" id="CHEBI:456216"/>
        <dbReference type="EC" id="2.7.4.16"/>
    </reaction>
</comment>
<feature type="binding site" evidence="2">
    <location>
        <position position="304"/>
    </location>
    <ligand>
        <name>substrate</name>
    </ligand>
</feature>
<reference evidence="5 6" key="1">
    <citation type="submission" date="2020-11" db="EMBL/GenBank/DDBJ databases">
        <title>Genome seq and assembly of Sphingosinicella sp.</title>
        <authorList>
            <person name="Chhetri G."/>
        </authorList>
    </citation>
    <scope>NUCLEOTIDE SEQUENCE [LARGE SCALE GENOMIC DNA]</scope>
    <source>
        <strain evidence="5 6">UDD2</strain>
    </source>
</reference>
<feature type="binding site" evidence="2">
    <location>
        <position position="135"/>
    </location>
    <ligand>
        <name>ATP</name>
        <dbReference type="ChEBI" id="CHEBI:30616"/>
    </ligand>
</feature>
<dbReference type="InterPro" id="IPR036921">
    <property type="entry name" value="PurM-like_N_sf"/>
</dbReference>
<feature type="binding site" evidence="2">
    <location>
        <position position="35"/>
    </location>
    <ligand>
        <name>Mg(2+)</name>
        <dbReference type="ChEBI" id="CHEBI:18420"/>
        <label>2</label>
    </ligand>
</feature>
<keyword evidence="2" id="KW-0547">Nucleotide-binding</keyword>
<feature type="binding site" evidence="2">
    <location>
        <position position="33"/>
    </location>
    <ligand>
        <name>Mg(2+)</name>
        <dbReference type="ChEBI" id="CHEBI:18420"/>
        <label>4</label>
    </ligand>
</feature>
<keyword evidence="2 5" id="KW-0808">Transferase</keyword>
<keyword evidence="1 2" id="KW-0784">Thiamine biosynthesis</keyword>
<feature type="binding site" evidence="2">
    <location>
        <position position="19"/>
    </location>
    <ligand>
        <name>Mg(2+)</name>
        <dbReference type="ChEBI" id="CHEBI:18420"/>
        <label>3</label>
    </ligand>
</feature>
<dbReference type="PIRSF" id="PIRSF005303">
    <property type="entry name" value="Thiam_monoph_kin"/>
    <property type="match status" value="1"/>
</dbReference>
<evidence type="ECO:0000313" key="6">
    <source>
        <dbReference type="Proteomes" id="UP000594873"/>
    </source>
</evidence>
<organism evidence="5 6">
    <name type="scientific">Allosphingosinicella flava</name>
    <dbReference type="NCBI Taxonomy" id="2771430"/>
    <lineage>
        <taxon>Bacteria</taxon>
        <taxon>Pseudomonadati</taxon>
        <taxon>Pseudomonadota</taxon>
        <taxon>Alphaproteobacteria</taxon>
        <taxon>Sphingomonadales</taxon>
        <taxon>Sphingomonadaceae</taxon>
        <taxon>Allosphingosinicella</taxon>
    </lineage>
</organism>
<name>A0A7T2GM40_9SPHN</name>
<feature type="domain" description="PurM-like N-terminal" evidence="3">
    <location>
        <begin position="18"/>
        <end position="128"/>
    </location>
</feature>
<dbReference type="NCBIfam" id="TIGR01379">
    <property type="entry name" value="thiL"/>
    <property type="match status" value="1"/>
</dbReference>
<dbReference type="GO" id="GO:0009030">
    <property type="term" value="F:thiamine-phosphate kinase activity"/>
    <property type="evidence" value="ECO:0007669"/>
    <property type="project" value="UniProtKB-UniRule"/>
</dbReference>
<dbReference type="InterPro" id="IPR006283">
    <property type="entry name" value="ThiL-like"/>
</dbReference>
<evidence type="ECO:0000256" key="2">
    <source>
        <dbReference type="HAMAP-Rule" id="MF_02128"/>
    </source>
</evidence>
<comment type="pathway">
    <text evidence="2">Cofactor biosynthesis; thiamine diphosphate biosynthesis; thiamine diphosphate from thiamine phosphate: step 1/1.</text>
</comment>
<feature type="binding site" evidence="2">
    <location>
        <position position="63"/>
    </location>
    <ligand>
        <name>Mg(2+)</name>
        <dbReference type="ChEBI" id="CHEBI:18420"/>
        <label>3</label>
    </ligand>
</feature>
<feature type="binding site" evidence="2">
    <location>
        <position position="19"/>
    </location>
    <ligand>
        <name>Mg(2+)</name>
        <dbReference type="ChEBI" id="CHEBI:18420"/>
        <label>4</label>
    </ligand>
</feature>
<dbReference type="InterPro" id="IPR016188">
    <property type="entry name" value="PurM-like_N"/>
</dbReference>
<evidence type="ECO:0000256" key="1">
    <source>
        <dbReference type="ARBA" id="ARBA00022977"/>
    </source>
</evidence>
<dbReference type="Pfam" id="PF00586">
    <property type="entry name" value="AIRS"/>
    <property type="match status" value="1"/>
</dbReference>
<dbReference type="AlphaFoldDB" id="A0A7T2GM40"/>
<keyword evidence="2 5" id="KW-0418">Kinase</keyword>
<evidence type="ECO:0000313" key="5">
    <source>
        <dbReference type="EMBL" id="QPQ56312.1"/>
    </source>
</evidence>
<feature type="domain" description="PurM-like C-terminal" evidence="4">
    <location>
        <begin position="139"/>
        <end position="287"/>
    </location>
</feature>
<keyword evidence="2" id="KW-0067">ATP-binding</keyword>
<accession>A0A7T2GM40</accession>
<dbReference type="EC" id="2.7.4.16" evidence="2"/>
<dbReference type="CDD" id="cd02194">
    <property type="entry name" value="ThiL"/>
    <property type="match status" value="1"/>
</dbReference>
<feature type="binding site" evidence="2">
    <location>
        <position position="42"/>
    </location>
    <ligand>
        <name>substrate</name>
    </ligand>
</feature>
<dbReference type="RefSeq" id="WP_200973170.1">
    <property type="nucleotide sequence ID" value="NZ_CP065592.1"/>
</dbReference>
<evidence type="ECO:0000259" key="4">
    <source>
        <dbReference type="Pfam" id="PF02769"/>
    </source>
</evidence>
<dbReference type="GO" id="GO:0009228">
    <property type="term" value="P:thiamine biosynthetic process"/>
    <property type="evidence" value="ECO:0007669"/>
    <property type="project" value="UniProtKB-KW"/>
</dbReference>
<gene>
    <name evidence="2 5" type="primary">thiL</name>
    <name evidence="5" type="ORF">IC614_08835</name>
</gene>
<comment type="miscellaneous">
    <text evidence="2">Reaction mechanism of ThiL seems to utilize a direct, inline transfer of the gamma-phosphate of ATP to TMP rather than a phosphorylated enzyme intermediate.</text>
</comment>
<evidence type="ECO:0000259" key="3">
    <source>
        <dbReference type="Pfam" id="PF00586"/>
    </source>
</evidence>
<comment type="caution">
    <text evidence="2">Lacks conserved residue(s) required for the propagation of feature annotation.</text>
</comment>
<feature type="binding site" evidence="2">
    <location>
        <position position="109"/>
    </location>
    <ligand>
        <name>Mg(2+)</name>
        <dbReference type="ChEBI" id="CHEBI:18420"/>
        <label>1</label>
    </ligand>
</feature>
<feature type="binding site" evidence="2">
    <location>
        <position position="63"/>
    </location>
    <ligand>
        <name>Mg(2+)</name>
        <dbReference type="ChEBI" id="CHEBI:18420"/>
        <label>4</label>
    </ligand>
</feature>
<dbReference type="InterPro" id="IPR036676">
    <property type="entry name" value="PurM-like_C_sf"/>
</dbReference>
<protein>
    <recommendedName>
        <fullName evidence="2">Thiamine-monophosphate kinase</fullName>
        <shortName evidence="2">TMP kinase</shortName>
        <shortName evidence="2">Thiamine-phosphate kinase</shortName>
        <ecNumber evidence="2">2.7.4.16</ecNumber>
    </recommendedName>
</protein>
<dbReference type="HAMAP" id="MF_02128">
    <property type="entry name" value="TMP_kinase"/>
    <property type="match status" value="1"/>
</dbReference>
<dbReference type="KEGG" id="sflv:IC614_08835"/>
<dbReference type="Pfam" id="PF02769">
    <property type="entry name" value="AIRS_C"/>
    <property type="match status" value="1"/>
</dbReference>
<dbReference type="PANTHER" id="PTHR30270:SF0">
    <property type="entry name" value="THIAMINE-MONOPHOSPHATE KINASE"/>
    <property type="match status" value="1"/>
</dbReference>
<sequence>MSSLRGVVTDPAARGLIDDAAVLEVSGTKLVLTHDMIVEGVHYLPSDAPEDVAWKLVAVNLSDLAAKGAGPLGLIAGYCLAGDADWDDRFVRGLGEAARTFAAPLLGGDTVAVPEGSARVLGLTAIGSAAHAPARNGARPGNLVWVTGTIGDAGAGLDIAAGRLEGPGGLAERYRRPMPRLAAGQALAPHVDAMMDVSDGLLIDASRMAEASGAAFVVDFARIPLSGDFEIALGNDRPARLRAATAGDDYELLFAAPPEKSEEIGRIADRLGLLMTMIGEVREGLGLRLVENGEEIPLPSRLGYEHGA</sequence>
<feature type="binding site" evidence="2">
    <location>
        <position position="199"/>
    </location>
    <ligand>
        <name>Mg(2+)</name>
        <dbReference type="ChEBI" id="CHEBI:18420"/>
        <label>5</label>
    </ligand>
</feature>
<dbReference type="GO" id="GO:0005524">
    <property type="term" value="F:ATP binding"/>
    <property type="evidence" value="ECO:0007669"/>
    <property type="project" value="UniProtKB-UniRule"/>
</dbReference>
<dbReference type="GO" id="GO:0009229">
    <property type="term" value="P:thiamine diphosphate biosynthetic process"/>
    <property type="evidence" value="ECO:0007669"/>
    <property type="project" value="UniProtKB-UniRule"/>
</dbReference>
<dbReference type="Gene3D" id="3.30.1330.10">
    <property type="entry name" value="PurM-like, N-terminal domain"/>
    <property type="match status" value="1"/>
</dbReference>
<dbReference type="Gene3D" id="3.90.650.10">
    <property type="entry name" value="PurM-like C-terminal domain"/>
    <property type="match status" value="1"/>
</dbReference>
<proteinExistence type="inferred from homology"/>
<feature type="binding site" evidence="2">
    <location>
        <position position="248"/>
    </location>
    <ligand>
        <name>substrate</name>
    </ligand>
</feature>
<feature type="binding site" evidence="2">
    <location>
        <position position="196"/>
    </location>
    <ligand>
        <name>Mg(2+)</name>
        <dbReference type="ChEBI" id="CHEBI:18420"/>
        <label>3</label>
    </ligand>
</feature>
<dbReference type="InterPro" id="IPR010918">
    <property type="entry name" value="PurM-like_C_dom"/>
</dbReference>
<dbReference type="GO" id="GO:0000287">
    <property type="term" value="F:magnesium ion binding"/>
    <property type="evidence" value="ECO:0007669"/>
    <property type="project" value="UniProtKB-UniRule"/>
</dbReference>
<dbReference type="PANTHER" id="PTHR30270">
    <property type="entry name" value="THIAMINE-MONOPHOSPHATE KINASE"/>
    <property type="match status" value="1"/>
</dbReference>
<dbReference type="Proteomes" id="UP000594873">
    <property type="component" value="Chromosome"/>
</dbReference>
<dbReference type="UniPathway" id="UPA00060">
    <property type="reaction ID" value="UER00142"/>
</dbReference>